<keyword evidence="1" id="KW-0812">Transmembrane</keyword>
<keyword evidence="3" id="KW-1185">Reference proteome</keyword>
<evidence type="ECO:0000313" key="2">
    <source>
        <dbReference type="EMBL" id="PIK46108.1"/>
    </source>
</evidence>
<comment type="caution">
    <text evidence="2">The sequence shown here is derived from an EMBL/GenBank/DDBJ whole genome shotgun (WGS) entry which is preliminary data.</text>
</comment>
<reference evidence="2 3" key="1">
    <citation type="journal article" date="2017" name="PLoS Biol.">
        <title>The sea cucumber genome provides insights into morphological evolution and visceral regeneration.</title>
        <authorList>
            <person name="Zhang X."/>
            <person name="Sun L."/>
            <person name="Yuan J."/>
            <person name="Sun Y."/>
            <person name="Gao Y."/>
            <person name="Zhang L."/>
            <person name="Li S."/>
            <person name="Dai H."/>
            <person name="Hamel J.F."/>
            <person name="Liu C."/>
            <person name="Yu Y."/>
            <person name="Liu S."/>
            <person name="Lin W."/>
            <person name="Guo K."/>
            <person name="Jin S."/>
            <person name="Xu P."/>
            <person name="Storey K.B."/>
            <person name="Huan P."/>
            <person name="Zhang T."/>
            <person name="Zhou Y."/>
            <person name="Zhang J."/>
            <person name="Lin C."/>
            <person name="Li X."/>
            <person name="Xing L."/>
            <person name="Huo D."/>
            <person name="Sun M."/>
            <person name="Wang L."/>
            <person name="Mercier A."/>
            <person name="Li F."/>
            <person name="Yang H."/>
            <person name="Xiang J."/>
        </authorList>
    </citation>
    <scope>NUCLEOTIDE SEQUENCE [LARGE SCALE GENOMIC DNA]</scope>
    <source>
        <strain evidence="2">Shaxun</strain>
        <tissue evidence="2">Muscle</tissue>
    </source>
</reference>
<accession>A0A2G8KDM1</accession>
<name>A0A2G8KDM1_STIJA</name>
<evidence type="ECO:0000313" key="3">
    <source>
        <dbReference type="Proteomes" id="UP000230750"/>
    </source>
</evidence>
<proteinExistence type="predicted"/>
<feature type="transmembrane region" description="Helical" evidence="1">
    <location>
        <begin position="46"/>
        <end position="69"/>
    </location>
</feature>
<protein>
    <recommendedName>
        <fullName evidence="4">Gustatory receptor</fullName>
    </recommendedName>
</protein>
<sequence length="291" mass="32844">MCSKIHSIFKASVPRLYWSTTLNVRYLIKRAQMLDLPNRGLPGLPFLVLCASCPLLLSGYRVMIFLYISNCDITVHSVVRSVIGVIFMVNWGLSVYIIYFIRVSFQHQFKLLLAYMKEFEDDIRRCKSILLDVVADFACYYQFCSLYMAVCFPAVVIAVVGNISTAYINDQSTCVGDDLKSQEIVQHLSVLAWSEIAMALILLAVAMGGYKVRYIWENFVTNVMILKCNESQLVGKKLFFEANYLLRESNLILATIVFSVTGIYMGFQYGEQNGAFLNSSCNGTSSYASCT</sequence>
<feature type="transmembrane region" description="Helical" evidence="1">
    <location>
        <begin position="81"/>
        <end position="101"/>
    </location>
</feature>
<dbReference type="Proteomes" id="UP000230750">
    <property type="component" value="Unassembled WGS sequence"/>
</dbReference>
<evidence type="ECO:0000256" key="1">
    <source>
        <dbReference type="SAM" id="Phobius"/>
    </source>
</evidence>
<evidence type="ECO:0008006" key="4">
    <source>
        <dbReference type="Google" id="ProtNLM"/>
    </source>
</evidence>
<gene>
    <name evidence="2" type="ORF">BSL78_17021</name>
</gene>
<dbReference type="AlphaFoldDB" id="A0A2G8KDM1"/>
<feature type="transmembrane region" description="Helical" evidence="1">
    <location>
        <begin position="146"/>
        <end position="168"/>
    </location>
</feature>
<keyword evidence="1" id="KW-1133">Transmembrane helix</keyword>
<organism evidence="2 3">
    <name type="scientific">Stichopus japonicus</name>
    <name type="common">Sea cucumber</name>
    <dbReference type="NCBI Taxonomy" id="307972"/>
    <lineage>
        <taxon>Eukaryota</taxon>
        <taxon>Metazoa</taxon>
        <taxon>Echinodermata</taxon>
        <taxon>Eleutherozoa</taxon>
        <taxon>Echinozoa</taxon>
        <taxon>Holothuroidea</taxon>
        <taxon>Aspidochirotacea</taxon>
        <taxon>Aspidochirotida</taxon>
        <taxon>Stichopodidae</taxon>
        <taxon>Apostichopus</taxon>
    </lineage>
</organism>
<dbReference type="EMBL" id="MRZV01000665">
    <property type="protein sequence ID" value="PIK46108.1"/>
    <property type="molecule type" value="Genomic_DNA"/>
</dbReference>
<feature type="transmembrane region" description="Helical" evidence="1">
    <location>
        <begin position="188"/>
        <end position="210"/>
    </location>
</feature>
<feature type="transmembrane region" description="Helical" evidence="1">
    <location>
        <begin position="251"/>
        <end position="270"/>
    </location>
</feature>
<keyword evidence="1" id="KW-0472">Membrane</keyword>